<sequence length="119" mass="13460">MKGCGCSICFGGHEILAVDFTPILMEGYCIFSGWVGRCYSSYADLDPILSVRARNAHQAQSSHEDGGQRWMVVRWSAANEDGGQRWRWRTSTPCSEKEDCQQQRWTAMGEGFDRRFGIA</sequence>
<evidence type="ECO:0000313" key="2">
    <source>
        <dbReference type="Proteomes" id="UP000828048"/>
    </source>
</evidence>
<comment type="caution">
    <text evidence="1">The sequence shown here is derived from an EMBL/GenBank/DDBJ whole genome shotgun (WGS) entry which is preliminary data.</text>
</comment>
<organism evidence="1 2">
    <name type="scientific">Vaccinium darrowii</name>
    <dbReference type="NCBI Taxonomy" id="229202"/>
    <lineage>
        <taxon>Eukaryota</taxon>
        <taxon>Viridiplantae</taxon>
        <taxon>Streptophyta</taxon>
        <taxon>Embryophyta</taxon>
        <taxon>Tracheophyta</taxon>
        <taxon>Spermatophyta</taxon>
        <taxon>Magnoliopsida</taxon>
        <taxon>eudicotyledons</taxon>
        <taxon>Gunneridae</taxon>
        <taxon>Pentapetalae</taxon>
        <taxon>asterids</taxon>
        <taxon>Ericales</taxon>
        <taxon>Ericaceae</taxon>
        <taxon>Vaccinioideae</taxon>
        <taxon>Vaccinieae</taxon>
        <taxon>Vaccinium</taxon>
    </lineage>
</organism>
<keyword evidence="2" id="KW-1185">Reference proteome</keyword>
<accession>A0ACB7Z8R7</accession>
<reference evidence="1 2" key="1">
    <citation type="journal article" date="2021" name="Hortic Res">
        <title>High-quality reference genome and annotation aids understanding of berry development for evergreen blueberry (Vaccinium darrowii).</title>
        <authorList>
            <person name="Yu J."/>
            <person name="Hulse-Kemp A.M."/>
            <person name="Babiker E."/>
            <person name="Staton M."/>
        </authorList>
    </citation>
    <scope>NUCLEOTIDE SEQUENCE [LARGE SCALE GENOMIC DNA]</scope>
    <source>
        <strain evidence="2">cv. NJ 8807/NJ 8810</strain>
        <tissue evidence="1">Young leaf</tissue>
    </source>
</reference>
<dbReference type="EMBL" id="CM037162">
    <property type="protein sequence ID" value="KAH7862129.1"/>
    <property type="molecule type" value="Genomic_DNA"/>
</dbReference>
<proteinExistence type="predicted"/>
<name>A0ACB7Z8R7_9ERIC</name>
<evidence type="ECO:0000313" key="1">
    <source>
        <dbReference type="EMBL" id="KAH7862129.1"/>
    </source>
</evidence>
<protein>
    <submittedName>
        <fullName evidence="1">Uncharacterized protein</fullName>
    </submittedName>
</protein>
<gene>
    <name evidence="1" type="ORF">Vadar_000431</name>
</gene>
<dbReference type="Proteomes" id="UP000828048">
    <property type="component" value="Chromosome 12"/>
</dbReference>